<accession>A0A1I5KAR8</accession>
<evidence type="ECO:0000313" key="2">
    <source>
        <dbReference type="Proteomes" id="UP000199331"/>
    </source>
</evidence>
<proteinExistence type="predicted"/>
<keyword evidence="2" id="KW-1185">Reference proteome</keyword>
<dbReference type="Proteomes" id="UP000199331">
    <property type="component" value="Unassembled WGS sequence"/>
</dbReference>
<dbReference type="OrthoDB" id="19220at1041"/>
<sequence>MKTDISAKFGFGLRTRMQALKLEFDAAGAQGQISFVKATVRSGTTKIEKVIEEVTRLTGGHIYSEIEDLIYAQMGVHWTQTVNGGLHVIAE</sequence>
<organism evidence="1 2">
    <name type="scientific">Qipengyuania nanhaisediminis</name>
    <dbReference type="NCBI Taxonomy" id="604088"/>
    <lineage>
        <taxon>Bacteria</taxon>
        <taxon>Pseudomonadati</taxon>
        <taxon>Pseudomonadota</taxon>
        <taxon>Alphaproteobacteria</taxon>
        <taxon>Sphingomonadales</taxon>
        <taxon>Erythrobacteraceae</taxon>
        <taxon>Qipengyuania</taxon>
    </lineage>
</organism>
<gene>
    <name evidence="1" type="ORF">SAMN04488060_0021</name>
</gene>
<reference evidence="2" key="1">
    <citation type="submission" date="2016-10" db="EMBL/GenBank/DDBJ databases">
        <authorList>
            <person name="Varghese N."/>
            <person name="Submissions S."/>
        </authorList>
    </citation>
    <scope>NUCLEOTIDE SEQUENCE [LARGE SCALE GENOMIC DNA]</scope>
    <source>
        <strain evidence="2">CGMCC 1.7715</strain>
    </source>
</reference>
<dbReference type="AlphaFoldDB" id="A0A1I5KAR8"/>
<dbReference type="RefSeq" id="WP_090476184.1">
    <property type="nucleotide sequence ID" value="NZ_FOWZ01000001.1"/>
</dbReference>
<evidence type="ECO:0000313" key="1">
    <source>
        <dbReference type="EMBL" id="SFO81711.1"/>
    </source>
</evidence>
<name>A0A1I5KAR8_9SPHN</name>
<dbReference type="STRING" id="604088.SAMN04488060_0021"/>
<dbReference type="EMBL" id="FOWZ01000001">
    <property type="protein sequence ID" value="SFO81711.1"/>
    <property type="molecule type" value="Genomic_DNA"/>
</dbReference>
<protein>
    <submittedName>
        <fullName evidence="1">Uncharacterized protein</fullName>
    </submittedName>
</protein>